<name>A0ABX4LQM9_9BACT</name>
<comment type="caution">
    <text evidence="2">The sequence shown here is derived from an EMBL/GenBank/DDBJ whole genome shotgun (WGS) entry which is preliminary data.</text>
</comment>
<organism evidence="2 3">
    <name type="scientific">Malaciobacter canalis</name>
    <dbReference type="NCBI Taxonomy" id="1912871"/>
    <lineage>
        <taxon>Bacteria</taxon>
        <taxon>Pseudomonadati</taxon>
        <taxon>Campylobacterota</taxon>
        <taxon>Epsilonproteobacteria</taxon>
        <taxon>Campylobacterales</taxon>
        <taxon>Arcobacteraceae</taxon>
        <taxon>Malaciobacter</taxon>
    </lineage>
</organism>
<evidence type="ECO:0000313" key="3">
    <source>
        <dbReference type="Proteomes" id="UP000221384"/>
    </source>
</evidence>
<proteinExistence type="predicted"/>
<reference evidence="2 3" key="1">
    <citation type="submission" date="2017-09" db="EMBL/GenBank/DDBJ databases">
        <authorList>
            <person name="Perez-Cataluna A."/>
            <person name="Figueras M.J."/>
            <person name="Salas-Masso N."/>
        </authorList>
    </citation>
    <scope>NUCLEOTIDE SEQUENCE [LARGE SCALE GENOMIC DNA]</scope>
    <source>
        <strain evidence="2 3">F138-33</strain>
    </source>
</reference>
<keyword evidence="3" id="KW-1185">Reference proteome</keyword>
<dbReference type="EMBL" id="NWVW01000004">
    <property type="protein sequence ID" value="PHO10250.1"/>
    <property type="molecule type" value="Genomic_DNA"/>
</dbReference>
<protein>
    <submittedName>
        <fullName evidence="2">Uncharacterized protein</fullName>
    </submittedName>
</protein>
<dbReference type="Proteomes" id="UP000221384">
    <property type="component" value="Unassembled WGS sequence"/>
</dbReference>
<gene>
    <name evidence="2" type="ORF">CPG37_04175</name>
</gene>
<evidence type="ECO:0000256" key="1">
    <source>
        <dbReference type="SAM" id="MobiDB-lite"/>
    </source>
</evidence>
<accession>A0ABX4LQM9</accession>
<feature type="region of interest" description="Disordered" evidence="1">
    <location>
        <begin position="44"/>
        <end position="63"/>
    </location>
</feature>
<evidence type="ECO:0000313" key="2">
    <source>
        <dbReference type="EMBL" id="PHO10250.1"/>
    </source>
</evidence>
<sequence>MQCVGGSNLFVQCVGSADLSVQKAPNEFGVPKVHRRLGFIRAKSPENASETGGSNLFVPNCPE</sequence>